<dbReference type="RefSeq" id="WP_141007059.1">
    <property type="nucleotide sequence ID" value="NZ_BAAAOR010000040.1"/>
</dbReference>
<dbReference type="Proteomes" id="UP001500842">
    <property type="component" value="Unassembled WGS sequence"/>
</dbReference>
<protein>
    <recommendedName>
        <fullName evidence="3">DNA binding domain-containing protein, excisionase family</fullName>
    </recommendedName>
</protein>
<proteinExistence type="predicted"/>
<reference evidence="1 2" key="1">
    <citation type="journal article" date="2019" name="Int. J. Syst. Evol. Microbiol.">
        <title>The Global Catalogue of Microorganisms (GCM) 10K type strain sequencing project: providing services to taxonomists for standard genome sequencing and annotation.</title>
        <authorList>
            <consortium name="The Broad Institute Genomics Platform"/>
            <consortium name="The Broad Institute Genome Sequencing Center for Infectious Disease"/>
            <person name="Wu L."/>
            <person name="Ma J."/>
        </authorList>
    </citation>
    <scope>NUCLEOTIDE SEQUENCE [LARGE SCALE GENOMIC DNA]</scope>
    <source>
        <strain evidence="1 2">JCM 14942</strain>
    </source>
</reference>
<name>A0ABN2BLK5_9ACTN</name>
<evidence type="ECO:0000313" key="2">
    <source>
        <dbReference type="Proteomes" id="UP001500842"/>
    </source>
</evidence>
<organism evidence="1 2">
    <name type="scientific">Nocardioides humi</name>
    <dbReference type="NCBI Taxonomy" id="449461"/>
    <lineage>
        <taxon>Bacteria</taxon>
        <taxon>Bacillati</taxon>
        <taxon>Actinomycetota</taxon>
        <taxon>Actinomycetes</taxon>
        <taxon>Propionibacteriales</taxon>
        <taxon>Nocardioidaceae</taxon>
        <taxon>Nocardioides</taxon>
    </lineage>
</organism>
<accession>A0ABN2BLK5</accession>
<sequence length="69" mass="7351">MAEPATETLGRKVKLSAASELRGISTKTLRRRIADGSLTGYRLGSRIILVDLDELDALLSPIPSATKVG</sequence>
<evidence type="ECO:0000313" key="1">
    <source>
        <dbReference type="EMBL" id="GAA1543497.1"/>
    </source>
</evidence>
<dbReference type="EMBL" id="BAAAOR010000040">
    <property type="protein sequence ID" value="GAA1543497.1"/>
    <property type="molecule type" value="Genomic_DNA"/>
</dbReference>
<gene>
    <name evidence="1" type="ORF">GCM10009788_52480</name>
</gene>
<keyword evidence="2" id="KW-1185">Reference proteome</keyword>
<comment type="caution">
    <text evidence="1">The sequence shown here is derived from an EMBL/GenBank/DDBJ whole genome shotgun (WGS) entry which is preliminary data.</text>
</comment>
<evidence type="ECO:0008006" key="3">
    <source>
        <dbReference type="Google" id="ProtNLM"/>
    </source>
</evidence>